<name>A0A815JJ54_9BILA</name>
<sequence length="315" mass="36676">MTDTSEQEKDTESPSQRTVLLDIPPRLQWENNDGFCGETTIQSFGLYYGAWISQKLVRDINHGEYILHKLSPDDRRDPTHTLSVLHFTYEEWDWKNSPQPQFDDYCSWMKKCIIEGYPVIFVVYLLYSHFEYYDHIMPAIGVRFRDENEYDSNDTLIYQNLFHDKQIERKMNDKDLAATRKTCRKHCGQGGCIPLNVDYGIAVTGIVDEDRVTLPVRLSVSAWNEPNLHPAYNENPIEMDGNVTVRDLIVGKLYVLLRYSSYEYVPTKGTIGDFLLSNFDSKHEFIANDTIYNYTDPKKIPSTGSVYYRCVPQLQ</sequence>
<dbReference type="Proteomes" id="UP000663860">
    <property type="component" value="Unassembled WGS sequence"/>
</dbReference>
<protein>
    <submittedName>
        <fullName evidence="1">Uncharacterized protein</fullName>
    </submittedName>
</protein>
<proteinExistence type="predicted"/>
<dbReference type="EMBL" id="CAJNOE010001051">
    <property type="protein sequence ID" value="CAF1380117.1"/>
    <property type="molecule type" value="Genomic_DNA"/>
</dbReference>
<organism evidence="1 2">
    <name type="scientific">Adineta steineri</name>
    <dbReference type="NCBI Taxonomy" id="433720"/>
    <lineage>
        <taxon>Eukaryota</taxon>
        <taxon>Metazoa</taxon>
        <taxon>Spiralia</taxon>
        <taxon>Gnathifera</taxon>
        <taxon>Rotifera</taxon>
        <taxon>Eurotatoria</taxon>
        <taxon>Bdelloidea</taxon>
        <taxon>Adinetida</taxon>
        <taxon>Adinetidae</taxon>
        <taxon>Adineta</taxon>
    </lineage>
</organism>
<reference evidence="1" key="1">
    <citation type="submission" date="2021-02" db="EMBL/GenBank/DDBJ databases">
        <authorList>
            <person name="Nowell W R."/>
        </authorList>
    </citation>
    <scope>NUCLEOTIDE SEQUENCE</scope>
</reference>
<accession>A0A815JJ54</accession>
<gene>
    <name evidence="1" type="ORF">IZO911_LOCUS38362</name>
</gene>
<dbReference type="AlphaFoldDB" id="A0A815JJ54"/>
<evidence type="ECO:0000313" key="2">
    <source>
        <dbReference type="Proteomes" id="UP000663860"/>
    </source>
</evidence>
<comment type="caution">
    <text evidence="1">The sequence shown here is derived from an EMBL/GenBank/DDBJ whole genome shotgun (WGS) entry which is preliminary data.</text>
</comment>
<evidence type="ECO:0000313" key="1">
    <source>
        <dbReference type="EMBL" id="CAF1380117.1"/>
    </source>
</evidence>